<evidence type="ECO:0000256" key="6">
    <source>
        <dbReference type="ARBA" id="ARBA00023136"/>
    </source>
</evidence>
<dbReference type="InterPro" id="IPR000390">
    <property type="entry name" value="Small_drug/metabolite_transptr"/>
</dbReference>
<sequence>MAYMALLVAGLLEVGWAAALKASQGFTRLGPTIITIVLIILSFYLLNIALKQFDIGTTYAIFTGIGTAGTATVGMLFLNETISVGKISALLLLLIGIIGLKLIEQPAKGK</sequence>
<dbReference type="FunFam" id="1.10.3730.20:FF:000001">
    <property type="entry name" value="Quaternary ammonium compound resistance transporter SugE"/>
    <property type="match status" value="1"/>
</dbReference>
<accession>A0A0R2CVL1</accession>
<dbReference type="PANTHER" id="PTHR30561">
    <property type="entry name" value="SMR FAMILY PROTON-DEPENDENT DRUG EFFLUX TRANSPORTER SUGE"/>
    <property type="match status" value="1"/>
</dbReference>
<evidence type="ECO:0000256" key="1">
    <source>
        <dbReference type="ARBA" id="ARBA00004651"/>
    </source>
</evidence>
<comment type="caution">
    <text evidence="9">The sequence shown here is derived from an EMBL/GenBank/DDBJ whole genome shotgun (WGS) entry which is preliminary data.</text>
</comment>
<dbReference type="InterPro" id="IPR037185">
    <property type="entry name" value="EmrE-like"/>
</dbReference>
<protein>
    <recommendedName>
        <fullName evidence="11">Quaternary ammonium compound-resistance protein SugE</fullName>
    </recommendedName>
</protein>
<evidence type="ECO:0000313" key="9">
    <source>
        <dbReference type="EMBL" id="KRM95735.1"/>
    </source>
</evidence>
<dbReference type="STRING" id="1423796.FC24_GL001963"/>
<keyword evidence="4 7" id="KW-0812">Transmembrane</keyword>
<name>A0A0R2CVL1_9LACO</name>
<evidence type="ECO:0000256" key="4">
    <source>
        <dbReference type="ARBA" id="ARBA00022692"/>
    </source>
</evidence>
<dbReference type="GO" id="GO:0022857">
    <property type="term" value="F:transmembrane transporter activity"/>
    <property type="evidence" value="ECO:0007669"/>
    <property type="project" value="InterPro"/>
</dbReference>
<evidence type="ECO:0000256" key="8">
    <source>
        <dbReference type="SAM" id="Phobius"/>
    </source>
</evidence>
<feature type="transmembrane region" description="Helical" evidence="8">
    <location>
        <begin position="33"/>
        <end position="50"/>
    </location>
</feature>
<keyword evidence="3" id="KW-1003">Cell membrane</keyword>
<dbReference type="AlphaFoldDB" id="A0A0R2CVL1"/>
<dbReference type="Proteomes" id="UP000051638">
    <property type="component" value="Unassembled WGS sequence"/>
</dbReference>
<keyword evidence="10" id="KW-1185">Reference proteome</keyword>
<evidence type="ECO:0000313" key="10">
    <source>
        <dbReference type="Proteomes" id="UP000051638"/>
    </source>
</evidence>
<evidence type="ECO:0000256" key="5">
    <source>
        <dbReference type="ARBA" id="ARBA00022989"/>
    </source>
</evidence>
<evidence type="ECO:0000256" key="7">
    <source>
        <dbReference type="RuleBase" id="RU003942"/>
    </source>
</evidence>
<dbReference type="Gene3D" id="1.10.3730.20">
    <property type="match status" value="1"/>
</dbReference>
<evidence type="ECO:0008006" key="11">
    <source>
        <dbReference type="Google" id="ProtNLM"/>
    </source>
</evidence>
<comment type="similarity">
    <text evidence="7">Belongs to the drug/metabolite transporter (DMT) superfamily. Small multidrug resistance (SMR) (TC 2.A.7.1) family.</text>
</comment>
<keyword evidence="6 8" id="KW-0472">Membrane</keyword>
<dbReference type="RefSeq" id="WP_057874359.1">
    <property type="nucleotide sequence ID" value="NZ_AYYI01000061.1"/>
</dbReference>
<dbReference type="PATRIC" id="fig|1423796.3.peg.1992"/>
<organism evidence="9 10">
    <name type="scientific">Loigolactobacillus rennini DSM 20253</name>
    <dbReference type="NCBI Taxonomy" id="1423796"/>
    <lineage>
        <taxon>Bacteria</taxon>
        <taxon>Bacillati</taxon>
        <taxon>Bacillota</taxon>
        <taxon>Bacilli</taxon>
        <taxon>Lactobacillales</taxon>
        <taxon>Lactobacillaceae</taxon>
        <taxon>Loigolactobacillus</taxon>
    </lineage>
</organism>
<keyword evidence="5 8" id="KW-1133">Transmembrane helix</keyword>
<proteinExistence type="inferred from homology"/>
<evidence type="ECO:0000256" key="2">
    <source>
        <dbReference type="ARBA" id="ARBA00022448"/>
    </source>
</evidence>
<feature type="transmembrane region" description="Helical" evidence="8">
    <location>
        <begin position="84"/>
        <end position="103"/>
    </location>
</feature>
<gene>
    <name evidence="9" type="ORF">FC24_GL001963</name>
</gene>
<comment type="subcellular location">
    <subcellularLocation>
        <location evidence="1 7">Cell membrane</location>
        <topology evidence="1 7">Multi-pass membrane protein</topology>
    </subcellularLocation>
</comment>
<dbReference type="OrthoDB" id="21828at2"/>
<reference evidence="9 10" key="1">
    <citation type="journal article" date="2015" name="Genome Announc.">
        <title>Expanding the biotechnology potential of lactobacilli through comparative genomics of 213 strains and associated genera.</title>
        <authorList>
            <person name="Sun Z."/>
            <person name="Harris H.M."/>
            <person name="McCann A."/>
            <person name="Guo C."/>
            <person name="Argimon S."/>
            <person name="Zhang W."/>
            <person name="Yang X."/>
            <person name="Jeffery I.B."/>
            <person name="Cooney J.C."/>
            <person name="Kagawa T.F."/>
            <person name="Liu W."/>
            <person name="Song Y."/>
            <person name="Salvetti E."/>
            <person name="Wrobel A."/>
            <person name="Rasinkangas P."/>
            <person name="Parkhill J."/>
            <person name="Rea M.C."/>
            <person name="O'Sullivan O."/>
            <person name="Ritari J."/>
            <person name="Douillard F.P."/>
            <person name="Paul Ross R."/>
            <person name="Yang R."/>
            <person name="Briner A.E."/>
            <person name="Felis G.E."/>
            <person name="de Vos W.M."/>
            <person name="Barrangou R."/>
            <person name="Klaenhammer T.R."/>
            <person name="Caufield P.W."/>
            <person name="Cui Y."/>
            <person name="Zhang H."/>
            <person name="O'Toole P.W."/>
        </authorList>
    </citation>
    <scope>NUCLEOTIDE SEQUENCE [LARGE SCALE GENOMIC DNA]</scope>
    <source>
        <strain evidence="9 10">DSM 20253</strain>
    </source>
</reference>
<evidence type="ECO:0000256" key="3">
    <source>
        <dbReference type="ARBA" id="ARBA00022475"/>
    </source>
</evidence>
<keyword evidence="2" id="KW-0813">Transport</keyword>
<dbReference type="InterPro" id="IPR045324">
    <property type="entry name" value="Small_multidrug_res"/>
</dbReference>
<feature type="transmembrane region" description="Helical" evidence="8">
    <location>
        <begin position="57"/>
        <end position="78"/>
    </location>
</feature>
<dbReference type="EMBL" id="AYYI01000061">
    <property type="protein sequence ID" value="KRM95735.1"/>
    <property type="molecule type" value="Genomic_DNA"/>
</dbReference>
<dbReference type="PANTHER" id="PTHR30561:SF21">
    <property type="entry name" value="MOLECULAR CHAPERONE"/>
    <property type="match status" value="1"/>
</dbReference>
<dbReference type="Pfam" id="PF00893">
    <property type="entry name" value="Multi_Drug_Res"/>
    <property type="match status" value="1"/>
</dbReference>
<dbReference type="SUPFAM" id="SSF103481">
    <property type="entry name" value="Multidrug resistance efflux transporter EmrE"/>
    <property type="match status" value="1"/>
</dbReference>
<dbReference type="GO" id="GO:0005886">
    <property type="term" value="C:plasma membrane"/>
    <property type="evidence" value="ECO:0007669"/>
    <property type="project" value="UniProtKB-SubCell"/>
</dbReference>